<keyword evidence="3" id="KW-1185">Reference proteome</keyword>
<evidence type="ECO:0000256" key="1">
    <source>
        <dbReference type="SAM" id="Phobius"/>
    </source>
</evidence>
<evidence type="ECO:0008006" key="4">
    <source>
        <dbReference type="Google" id="ProtNLM"/>
    </source>
</evidence>
<reference evidence="2 3" key="1">
    <citation type="submission" date="2020-09" db="EMBL/GenBank/DDBJ databases">
        <title>Novel species of Mucilaginibacter isolated from a glacier on the Tibetan Plateau.</title>
        <authorList>
            <person name="Liu Q."/>
            <person name="Xin Y.-H."/>
        </authorList>
    </citation>
    <scope>NUCLEOTIDE SEQUENCE [LARGE SCALE GENOMIC DNA]</scope>
    <source>
        <strain evidence="2 3">ZT4R22</strain>
    </source>
</reference>
<accession>A0ABR7WPB9</accession>
<gene>
    <name evidence="2" type="ORF">IDJ77_10050</name>
</gene>
<proteinExistence type="predicted"/>
<dbReference type="Proteomes" id="UP000606600">
    <property type="component" value="Unassembled WGS sequence"/>
</dbReference>
<organism evidence="2 3">
    <name type="scientific">Mucilaginibacter pankratovii</name>
    <dbReference type="NCBI Taxonomy" id="2772110"/>
    <lineage>
        <taxon>Bacteria</taxon>
        <taxon>Pseudomonadati</taxon>
        <taxon>Bacteroidota</taxon>
        <taxon>Sphingobacteriia</taxon>
        <taxon>Sphingobacteriales</taxon>
        <taxon>Sphingobacteriaceae</taxon>
        <taxon>Mucilaginibacter</taxon>
    </lineage>
</organism>
<dbReference type="EMBL" id="JACWMY010000004">
    <property type="protein sequence ID" value="MBD1364150.1"/>
    <property type="molecule type" value="Genomic_DNA"/>
</dbReference>
<name>A0ABR7WPB9_9SPHI</name>
<feature type="transmembrane region" description="Helical" evidence="1">
    <location>
        <begin position="63"/>
        <end position="82"/>
    </location>
</feature>
<evidence type="ECO:0000313" key="2">
    <source>
        <dbReference type="EMBL" id="MBD1364150.1"/>
    </source>
</evidence>
<feature type="transmembrane region" description="Helical" evidence="1">
    <location>
        <begin position="7"/>
        <end position="22"/>
    </location>
</feature>
<protein>
    <recommendedName>
        <fullName evidence="4">DUF4328 domain-containing protein</fullName>
    </recommendedName>
</protein>
<evidence type="ECO:0000313" key="3">
    <source>
        <dbReference type="Proteomes" id="UP000606600"/>
    </source>
</evidence>
<keyword evidence="1" id="KW-0812">Transmembrane</keyword>
<keyword evidence="1" id="KW-1133">Transmembrane helix</keyword>
<keyword evidence="1" id="KW-0472">Membrane</keyword>
<comment type="caution">
    <text evidence="2">The sequence shown here is derived from an EMBL/GenBank/DDBJ whole genome shotgun (WGS) entry which is preliminary data.</text>
</comment>
<sequence length="96" mass="10964">MIRKEAILFGIVAWIILTLLFIEDKTTTDGITVVGFPWYFYSYTNGKIAYVNQNQLGFNFSNLIVDVSSVAVFIYVVNIFLARSLKKSKPDKPTYL</sequence>
<dbReference type="RefSeq" id="WP_191188807.1">
    <property type="nucleotide sequence ID" value="NZ_JACWMY010000004.1"/>
</dbReference>